<feature type="transmembrane region" description="Helical" evidence="1">
    <location>
        <begin position="101"/>
        <end position="122"/>
    </location>
</feature>
<dbReference type="AlphaFoldDB" id="A0A6B8VT45"/>
<gene>
    <name evidence="2" type="ORF">COCCU_14310</name>
</gene>
<evidence type="ECO:0000256" key="1">
    <source>
        <dbReference type="SAM" id="Phobius"/>
    </source>
</evidence>
<organism evidence="2 3">
    <name type="scientific">Corynebacterium occultum</name>
    <dbReference type="NCBI Taxonomy" id="2675219"/>
    <lineage>
        <taxon>Bacteria</taxon>
        <taxon>Bacillati</taxon>
        <taxon>Actinomycetota</taxon>
        <taxon>Actinomycetes</taxon>
        <taxon>Mycobacteriales</taxon>
        <taxon>Corynebacteriaceae</taxon>
        <taxon>Corynebacterium</taxon>
    </lineage>
</organism>
<dbReference type="EMBL" id="CP046456">
    <property type="protein sequence ID" value="QGU08752.1"/>
    <property type="molecule type" value="Genomic_DNA"/>
</dbReference>
<geneLocation type="plasmid" evidence="3">
    <name>pcoccu</name>
</geneLocation>
<feature type="transmembrane region" description="Helical" evidence="1">
    <location>
        <begin position="21"/>
        <end position="43"/>
    </location>
</feature>
<sequence>MASLKQQLGRFRSLSPRPARAWRMGVRAVGVYFAGTAVVNTVYTVRTAPDFLRWLGDTTWFPPYRPIIRALEPAAPAVVLTAAVFQATVAYHLLRGRRISGALLWAQAWVLGLIPALPWPYWTVNAVSAAAFATIRHGATRNSSA</sequence>
<keyword evidence="3" id="KW-1185">Reference proteome</keyword>
<reference evidence="2 3" key="1">
    <citation type="submission" date="2019-11" db="EMBL/GenBank/DDBJ databases">
        <title>Complete genome sequence of Corynebacterium kalinowskii 1959, a novel Corynebacterium species isolated from soil of a small paddock in Vilsendorf, Germany.</title>
        <authorList>
            <person name="Schaffert L."/>
            <person name="Ruwe M."/>
            <person name="Milse J."/>
            <person name="Hanuschka K."/>
            <person name="Ortseifen V."/>
            <person name="Droste J."/>
            <person name="Brandt D."/>
            <person name="Schlueter L."/>
            <person name="Kutter Y."/>
            <person name="Vinke S."/>
            <person name="Viehoefer P."/>
            <person name="Jacob L."/>
            <person name="Luebke N.-C."/>
            <person name="Schulte-Berndt E."/>
            <person name="Hain C."/>
            <person name="Linder M."/>
            <person name="Schmidt P."/>
            <person name="Wollenschlaeger L."/>
            <person name="Luttermann T."/>
            <person name="Thieme E."/>
            <person name="Hassa J."/>
            <person name="Haak M."/>
            <person name="Wittchen M."/>
            <person name="Mentz A."/>
            <person name="Persicke M."/>
            <person name="Busche T."/>
            <person name="Ruckert C."/>
        </authorList>
    </citation>
    <scope>NUCLEOTIDE SEQUENCE [LARGE SCALE GENOMIC DNA]</scope>
    <source>
        <strain evidence="2 3">2039</strain>
        <plasmid evidence="3">pcoccu</plasmid>
    </source>
</reference>
<proteinExistence type="predicted"/>
<keyword evidence="1" id="KW-1133">Transmembrane helix</keyword>
<evidence type="ECO:0000313" key="2">
    <source>
        <dbReference type="EMBL" id="QGU08752.1"/>
    </source>
</evidence>
<keyword evidence="1" id="KW-0472">Membrane</keyword>
<name>A0A6B8VT45_9CORY</name>
<accession>A0A6B8VT45</accession>
<keyword evidence="2" id="KW-0614">Plasmid</keyword>
<protein>
    <submittedName>
        <fullName evidence="2">Uncharacterized protein</fullName>
    </submittedName>
</protein>
<dbReference type="Proteomes" id="UP000424462">
    <property type="component" value="Plasmid pCOCCU"/>
</dbReference>
<evidence type="ECO:0000313" key="3">
    <source>
        <dbReference type="Proteomes" id="UP000424462"/>
    </source>
</evidence>
<dbReference type="KEGG" id="cok:COCCU_14310"/>
<feature type="transmembrane region" description="Helical" evidence="1">
    <location>
        <begin position="74"/>
        <end position="94"/>
    </location>
</feature>
<keyword evidence="1" id="KW-0812">Transmembrane</keyword>